<name>A0A921JJA9_9BACT</name>
<evidence type="ECO:0000313" key="8">
    <source>
        <dbReference type="EMBL" id="HJE40093.1"/>
    </source>
</evidence>
<dbReference type="SMART" id="SM01266">
    <property type="entry name" value="Mac"/>
    <property type="match status" value="1"/>
</dbReference>
<dbReference type="EC" id="2.3.1.-" evidence="6"/>
<dbReference type="InterPro" id="IPR018357">
    <property type="entry name" value="Hexapep_transf_CS"/>
</dbReference>
<comment type="caution">
    <text evidence="8">The sequence shown here is derived from an EMBL/GenBank/DDBJ whole genome shotgun (WGS) entry which is preliminary data.</text>
</comment>
<dbReference type="Pfam" id="PF12464">
    <property type="entry name" value="Mac"/>
    <property type="match status" value="1"/>
</dbReference>
<evidence type="ECO:0000256" key="5">
    <source>
        <dbReference type="ARBA" id="ARBA00055587"/>
    </source>
</evidence>
<dbReference type="Pfam" id="PF00132">
    <property type="entry name" value="Hexapep"/>
    <property type="match status" value="1"/>
</dbReference>
<dbReference type="FunFam" id="2.160.10.10:FF:000025">
    <property type="entry name" value="Hexapeptide-repeat containing-acetyltransferase"/>
    <property type="match status" value="1"/>
</dbReference>
<dbReference type="InterPro" id="IPR024688">
    <property type="entry name" value="Mac_dom"/>
</dbReference>
<sequence>MDSLELMSSGRWHDGFTPEIATALHRAALLCHELNQLPPSADNRRDEIIRALFGSIGGRYHLNTPFRCDIGHNIHIGDRFLCNFNVAILDEAPVTIGDNVFIGPNTTICTVTHSLDAEQRNAGIMRAQPITIGNNVWLGAGVTVMPGVSIGDGTVVGAGSLVTHSLPSGVLAYGSPCRIIRAITAADKVSDLALF</sequence>
<dbReference type="GO" id="GO:0008870">
    <property type="term" value="F:galactoside O-acetyltransferase activity"/>
    <property type="evidence" value="ECO:0007669"/>
    <property type="project" value="TreeGrafter"/>
</dbReference>
<reference evidence="8" key="2">
    <citation type="submission" date="2021-09" db="EMBL/GenBank/DDBJ databases">
        <authorList>
            <person name="Gilroy R."/>
        </authorList>
    </citation>
    <scope>NUCLEOTIDE SEQUENCE</scope>
    <source>
        <strain evidence="8">4100</strain>
    </source>
</reference>
<evidence type="ECO:0000259" key="7">
    <source>
        <dbReference type="SMART" id="SM01266"/>
    </source>
</evidence>
<proteinExistence type="inferred from homology"/>
<dbReference type="PANTHER" id="PTHR43017:SF1">
    <property type="entry name" value="ACETYLTRANSFERASE YJL218W-RELATED"/>
    <property type="match status" value="1"/>
</dbReference>
<accession>A0A921JJA9</accession>
<evidence type="ECO:0000256" key="6">
    <source>
        <dbReference type="RuleBase" id="RU367021"/>
    </source>
</evidence>
<dbReference type="PANTHER" id="PTHR43017">
    <property type="entry name" value="GALACTOSIDE O-ACETYLTRANSFERASE"/>
    <property type="match status" value="1"/>
</dbReference>
<evidence type="ECO:0000256" key="3">
    <source>
        <dbReference type="ARBA" id="ARBA00022737"/>
    </source>
</evidence>
<comment type="function">
    <text evidence="5">Acetyltransferase implicated in the O-acetylation of Nod factors.</text>
</comment>
<protein>
    <recommendedName>
        <fullName evidence="6">Acetyltransferase</fullName>
        <ecNumber evidence="6">2.3.1.-</ecNumber>
    </recommendedName>
</protein>
<keyword evidence="4 6" id="KW-0012">Acyltransferase</keyword>
<dbReference type="CDD" id="cd03357">
    <property type="entry name" value="LbH_MAT_GAT"/>
    <property type="match status" value="1"/>
</dbReference>
<organism evidence="8 9">
    <name type="scientific">Candidatus Amulumruptor caecigallinarius</name>
    <dbReference type="NCBI Taxonomy" id="2109911"/>
    <lineage>
        <taxon>Bacteria</taxon>
        <taxon>Pseudomonadati</taxon>
        <taxon>Bacteroidota</taxon>
        <taxon>Bacteroidia</taxon>
        <taxon>Bacteroidales</taxon>
        <taxon>Muribaculaceae</taxon>
        <taxon>Candidatus Amulumruptor</taxon>
    </lineage>
</organism>
<evidence type="ECO:0000256" key="2">
    <source>
        <dbReference type="ARBA" id="ARBA00022679"/>
    </source>
</evidence>
<gene>
    <name evidence="8" type="ORF">K8V47_10115</name>
</gene>
<dbReference type="Pfam" id="PF14602">
    <property type="entry name" value="Hexapep_2"/>
    <property type="match status" value="1"/>
</dbReference>
<feature type="domain" description="Maltose/galactoside acetyltransferase" evidence="7">
    <location>
        <begin position="4"/>
        <end position="58"/>
    </location>
</feature>
<keyword evidence="2 6" id="KW-0808">Transferase</keyword>
<dbReference type="Gene3D" id="2.160.10.10">
    <property type="entry name" value="Hexapeptide repeat proteins"/>
    <property type="match status" value="1"/>
</dbReference>
<dbReference type="PROSITE" id="PS00101">
    <property type="entry name" value="HEXAPEP_TRANSFERASES"/>
    <property type="match status" value="1"/>
</dbReference>
<dbReference type="Proteomes" id="UP000711407">
    <property type="component" value="Unassembled WGS sequence"/>
</dbReference>
<reference evidence="8" key="1">
    <citation type="journal article" date="2021" name="PeerJ">
        <title>Extensive microbial diversity within the chicken gut microbiome revealed by metagenomics and culture.</title>
        <authorList>
            <person name="Gilroy R."/>
            <person name="Ravi A."/>
            <person name="Getino M."/>
            <person name="Pursley I."/>
            <person name="Horton D.L."/>
            <person name="Alikhan N.F."/>
            <person name="Baker D."/>
            <person name="Gharbi K."/>
            <person name="Hall N."/>
            <person name="Watson M."/>
            <person name="Adriaenssens E.M."/>
            <person name="Foster-Nyarko E."/>
            <person name="Jarju S."/>
            <person name="Secka A."/>
            <person name="Antonio M."/>
            <person name="Oren A."/>
            <person name="Chaudhuri R.R."/>
            <person name="La Ragione R."/>
            <person name="Hildebrand F."/>
            <person name="Pallen M.J."/>
        </authorList>
    </citation>
    <scope>NUCLEOTIDE SEQUENCE</scope>
    <source>
        <strain evidence="8">4100</strain>
    </source>
</reference>
<dbReference type="EMBL" id="DYXT01000054">
    <property type="protein sequence ID" value="HJE40093.1"/>
    <property type="molecule type" value="Genomic_DNA"/>
</dbReference>
<dbReference type="InterPro" id="IPR001451">
    <property type="entry name" value="Hexapep"/>
</dbReference>
<evidence type="ECO:0000256" key="1">
    <source>
        <dbReference type="ARBA" id="ARBA00007274"/>
    </source>
</evidence>
<comment type="similarity">
    <text evidence="1 6">Belongs to the transferase hexapeptide repeat family.</text>
</comment>
<evidence type="ECO:0000256" key="4">
    <source>
        <dbReference type="ARBA" id="ARBA00023315"/>
    </source>
</evidence>
<dbReference type="InterPro" id="IPR011004">
    <property type="entry name" value="Trimer_LpxA-like_sf"/>
</dbReference>
<evidence type="ECO:0000313" key="9">
    <source>
        <dbReference type="Proteomes" id="UP000711407"/>
    </source>
</evidence>
<dbReference type="SUPFAM" id="SSF51161">
    <property type="entry name" value="Trimeric LpxA-like enzymes"/>
    <property type="match status" value="1"/>
</dbReference>
<keyword evidence="3" id="KW-0677">Repeat</keyword>
<dbReference type="AlphaFoldDB" id="A0A921JJA9"/>
<dbReference type="InterPro" id="IPR039369">
    <property type="entry name" value="LacA-like"/>
</dbReference>